<dbReference type="NCBIfam" id="NF006518">
    <property type="entry name" value="PRK08965.1-2"/>
    <property type="match status" value="1"/>
</dbReference>
<dbReference type="PANTHER" id="PTHR34584">
    <property type="entry name" value="NA(+)/H(+) ANTIPORTER SUBUNIT E1"/>
    <property type="match status" value="1"/>
</dbReference>
<keyword evidence="5 7" id="KW-1133">Transmembrane helix</keyword>
<evidence type="ECO:0000256" key="3">
    <source>
        <dbReference type="ARBA" id="ARBA00022475"/>
    </source>
</evidence>
<dbReference type="PIRSF" id="PIRSF019239">
    <property type="entry name" value="MrpE"/>
    <property type="match status" value="1"/>
</dbReference>
<organism evidence="8 9">
    <name type="scientific">Lentibacter algarum</name>
    <dbReference type="NCBI Taxonomy" id="576131"/>
    <lineage>
        <taxon>Bacteria</taxon>
        <taxon>Pseudomonadati</taxon>
        <taxon>Pseudomonadota</taxon>
        <taxon>Alphaproteobacteria</taxon>
        <taxon>Rhodobacterales</taxon>
        <taxon>Roseobacteraceae</taxon>
        <taxon>Lentibacter</taxon>
    </lineage>
</organism>
<protein>
    <submittedName>
        <fullName evidence="8">Multisubunit potassium/proton antiporter, PhaE subunit</fullName>
    </submittedName>
</protein>
<gene>
    <name evidence="8" type="ORF">SAMN05444486_10344</name>
</gene>
<feature type="transmembrane region" description="Helical" evidence="7">
    <location>
        <begin position="7"/>
        <end position="26"/>
    </location>
</feature>
<feature type="transmembrane region" description="Helical" evidence="7">
    <location>
        <begin position="32"/>
        <end position="53"/>
    </location>
</feature>
<dbReference type="Proteomes" id="UP000199026">
    <property type="component" value="Unassembled WGS sequence"/>
</dbReference>
<feature type="transmembrane region" description="Helical" evidence="7">
    <location>
        <begin position="65"/>
        <end position="88"/>
    </location>
</feature>
<evidence type="ECO:0000256" key="5">
    <source>
        <dbReference type="ARBA" id="ARBA00022989"/>
    </source>
</evidence>
<dbReference type="STRING" id="576131.SAMN05444486_10344"/>
<comment type="subcellular location">
    <subcellularLocation>
        <location evidence="1">Cell membrane</location>
        <topology evidence="1">Multi-pass membrane protein</topology>
    </subcellularLocation>
</comment>
<accession>A0A1H3LMW6</accession>
<dbReference type="EMBL" id="FNPR01000003">
    <property type="protein sequence ID" value="SDY65713.1"/>
    <property type="molecule type" value="Genomic_DNA"/>
</dbReference>
<evidence type="ECO:0000313" key="8">
    <source>
        <dbReference type="EMBL" id="SDY65713.1"/>
    </source>
</evidence>
<proteinExistence type="inferred from homology"/>
<evidence type="ECO:0000256" key="7">
    <source>
        <dbReference type="SAM" id="Phobius"/>
    </source>
</evidence>
<evidence type="ECO:0000313" key="9">
    <source>
        <dbReference type="Proteomes" id="UP000199026"/>
    </source>
</evidence>
<name>A0A1H3LMW6_9RHOB</name>
<keyword evidence="3" id="KW-1003">Cell membrane</keyword>
<dbReference type="GeneID" id="78125003"/>
<dbReference type="Pfam" id="PF01899">
    <property type="entry name" value="MNHE"/>
    <property type="match status" value="1"/>
</dbReference>
<comment type="similarity">
    <text evidence="2">Belongs to the CPA3 antiporters (TC 2.A.63) subunit E family.</text>
</comment>
<evidence type="ECO:0000256" key="2">
    <source>
        <dbReference type="ARBA" id="ARBA00006228"/>
    </source>
</evidence>
<dbReference type="GO" id="GO:0005886">
    <property type="term" value="C:plasma membrane"/>
    <property type="evidence" value="ECO:0007669"/>
    <property type="project" value="UniProtKB-SubCell"/>
</dbReference>
<dbReference type="PANTHER" id="PTHR34584:SF1">
    <property type="entry name" value="NA(+)_H(+) ANTIPORTER SUBUNIT E1"/>
    <property type="match status" value="1"/>
</dbReference>
<evidence type="ECO:0000256" key="6">
    <source>
        <dbReference type="ARBA" id="ARBA00023136"/>
    </source>
</evidence>
<dbReference type="GO" id="GO:0008324">
    <property type="term" value="F:monoatomic cation transmembrane transporter activity"/>
    <property type="evidence" value="ECO:0007669"/>
    <property type="project" value="InterPro"/>
</dbReference>
<keyword evidence="4 7" id="KW-0812">Transmembrane</keyword>
<dbReference type="AlphaFoldDB" id="A0A1H3LMW6"/>
<dbReference type="InterPro" id="IPR002758">
    <property type="entry name" value="Cation_antiport_E"/>
</dbReference>
<keyword evidence="9" id="KW-1185">Reference proteome</keyword>
<dbReference type="RefSeq" id="WP_089891802.1">
    <property type="nucleotide sequence ID" value="NZ_CALJFH010000019.1"/>
</dbReference>
<reference evidence="8 9" key="1">
    <citation type="submission" date="2016-10" db="EMBL/GenBank/DDBJ databases">
        <authorList>
            <person name="de Groot N.N."/>
        </authorList>
    </citation>
    <scope>NUCLEOTIDE SEQUENCE [LARGE SCALE GENOMIC DNA]</scope>
    <source>
        <strain evidence="8 9">DSM 24677</strain>
    </source>
</reference>
<sequence length="167" mass="18943">MLGRAFRWLMPHPFLTLLLAVVWIVLQNEFSAGMAVFGVILGILIPWGTSAWWPDTPHRFRLFKMIRYSFLVMWDIMVANVQVAWIVLTVPNPKLKPAWIVVPLDLLEPEAITMLAGTITLTPGTVSADLSDEGHSLLVHVLHTEDPDAVRDDIKSRYEARLKEIFS</sequence>
<keyword evidence="6 7" id="KW-0472">Membrane</keyword>
<evidence type="ECO:0000256" key="1">
    <source>
        <dbReference type="ARBA" id="ARBA00004651"/>
    </source>
</evidence>
<dbReference type="OrthoDB" id="9807187at2"/>
<evidence type="ECO:0000256" key="4">
    <source>
        <dbReference type="ARBA" id="ARBA00022692"/>
    </source>
</evidence>